<dbReference type="RefSeq" id="WP_041056215.1">
    <property type="nucleotide sequence ID" value="NZ_JXRR01000011.1"/>
</dbReference>
<dbReference type="OrthoDB" id="2454349at2"/>
<dbReference type="PATRIC" id="fig|220754.4.peg.1319"/>
<name>A0A0C2VWC4_9BACL</name>
<dbReference type="Proteomes" id="UP000031972">
    <property type="component" value="Unassembled WGS sequence"/>
</dbReference>
<dbReference type="EMBL" id="JXRR01000011">
    <property type="protein sequence ID" value="KIL48711.1"/>
    <property type="molecule type" value="Genomic_DNA"/>
</dbReference>
<dbReference type="AlphaFoldDB" id="A0A0C2VWC4"/>
<accession>A0A0C2VWC4</accession>
<proteinExistence type="predicted"/>
<keyword evidence="2" id="KW-1185">Reference proteome</keyword>
<organism evidence="1 2">
    <name type="scientific">Jeotgalibacillus campisalis</name>
    <dbReference type="NCBI Taxonomy" id="220754"/>
    <lineage>
        <taxon>Bacteria</taxon>
        <taxon>Bacillati</taxon>
        <taxon>Bacillota</taxon>
        <taxon>Bacilli</taxon>
        <taxon>Bacillales</taxon>
        <taxon>Caryophanaceae</taxon>
        <taxon>Jeotgalibacillus</taxon>
    </lineage>
</organism>
<evidence type="ECO:0000313" key="1">
    <source>
        <dbReference type="EMBL" id="KIL48711.1"/>
    </source>
</evidence>
<sequence>MELLIQALMESLNEGTIPLAFMLMMIWNWDKPFYMNGWSSKWSDDQVSAPPVKKLISYHFNSVEARCSRMIFGKTIKMKTCPDDSDVVPSFLFQPSIGC</sequence>
<evidence type="ECO:0000313" key="2">
    <source>
        <dbReference type="Proteomes" id="UP000031972"/>
    </source>
</evidence>
<gene>
    <name evidence="1" type="ORF">KR50_12960</name>
</gene>
<comment type="caution">
    <text evidence="1">The sequence shown here is derived from an EMBL/GenBank/DDBJ whole genome shotgun (WGS) entry which is preliminary data.</text>
</comment>
<reference evidence="1 2" key="1">
    <citation type="submission" date="2015-01" db="EMBL/GenBank/DDBJ databases">
        <title>Jeotgalibacillus campisalis genome sequencing.</title>
        <authorList>
            <person name="Goh K.M."/>
            <person name="Chan K.-G."/>
            <person name="Yaakop A.S."/>
            <person name="Ee R."/>
            <person name="Gan H.M."/>
            <person name="Chan C.S."/>
        </authorList>
    </citation>
    <scope>NUCLEOTIDE SEQUENCE [LARGE SCALE GENOMIC DNA]</scope>
    <source>
        <strain evidence="1 2">SF-57</strain>
    </source>
</reference>
<protein>
    <submittedName>
        <fullName evidence="1">Uncharacterized protein</fullName>
    </submittedName>
</protein>